<accession>A0ABV7DZI0</accession>
<evidence type="ECO:0000313" key="3">
    <source>
        <dbReference type="Proteomes" id="UP001595445"/>
    </source>
</evidence>
<organism evidence="2 3">
    <name type="scientific">Tabrizicola soli</name>
    <dbReference type="NCBI Taxonomy" id="2185115"/>
    <lineage>
        <taxon>Bacteria</taxon>
        <taxon>Pseudomonadati</taxon>
        <taxon>Pseudomonadota</taxon>
        <taxon>Alphaproteobacteria</taxon>
        <taxon>Rhodobacterales</taxon>
        <taxon>Paracoccaceae</taxon>
        <taxon>Tabrizicola</taxon>
    </lineage>
</organism>
<dbReference type="EMBL" id="JBHRSM010000052">
    <property type="protein sequence ID" value="MFC3088306.1"/>
    <property type="molecule type" value="Genomic_DNA"/>
</dbReference>
<keyword evidence="3" id="KW-1185">Reference proteome</keyword>
<comment type="caution">
    <text evidence="2">The sequence shown here is derived from an EMBL/GenBank/DDBJ whole genome shotgun (WGS) entry which is preliminary data.</text>
</comment>
<gene>
    <name evidence="2" type="ORF">ACFOD6_19885</name>
</gene>
<evidence type="ECO:0000313" key="2">
    <source>
        <dbReference type="EMBL" id="MFC3088306.1"/>
    </source>
</evidence>
<reference evidence="3" key="1">
    <citation type="journal article" date="2019" name="Int. J. Syst. Evol. Microbiol.">
        <title>The Global Catalogue of Microorganisms (GCM) 10K type strain sequencing project: providing services to taxonomists for standard genome sequencing and annotation.</title>
        <authorList>
            <consortium name="The Broad Institute Genomics Platform"/>
            <consortium name="The Broad Institute Genome Sequencing Center for Infectious Disease"/>
            <person name="Wu L."/>
            <person name="Ma J."/>
        </authorList>
    </citation>
    <scope>NUCLEOTIDE SEQUENCE [LARGE SCALE GENOMIC DNA]</scope>
    <source>
        <strain evidence="3">KCTC 62102</strain>
    </source>
</reference>
<proteinExistence type="predicted"/>
<keyword evidence="1" id="KW-0472">Membrane</keyword>
<sequence length="100" mass="10422">MPGQARWALTRGLGAAAVGAVLAFATVIAEADGLWLADPLGLATMGLIAGGAMLALAGGIMRPLQQAAFRRGIPAGRLRELVQRQALLRWWFGIDGALDD</sequence>
<protein>
    <submittedName>
        <fullName evidence="2">Uncharacterized protein</fullName>
    </submittedName>
</protein>
<dbReference type="RefSeq" id="WP_197646246.1">
    <property type="nucleotide sequence ID" value="NZ_JAEACP010000017.1"/>
</dbReference>
<name>A0ABV7DZI0_9RHOB</name>
<keyword evidence="1" id="KW-0812">Transmembrane</keyword>
<evidence type="ECO:0000256" key="1">
    <source>
        <dbReference type="SAM" id="Phobius"/>
    </source>
</evidence>
<feature type="transmembrane region" description="Helical" evidence="1">
    <location>
        <begin position="39"/>
        <end position="61"/>
    </location>
</feature>
<dbReference type="Proteomes" id="UP001595445">
    <property type="component" value="Unassembled WGS sequence"/>
</dbReference>
<keyword evidence="1" id="KW-1133">Transmembrane helix</keyword>